<accession>A0A0A9G8I8</accession>
<dbReference type="EMBL" id="GBRH01178137">
    <property type="protein sequence ID" value="JAE19759.1"/>
    <property type="molecule type" value="Transcribed_RNA"/>
</dbReference>
<proteinExistence type="predicted"/>
<dbReference type="AlphaFoldDB" id="A0A0A9G8I8"/>
<reference evidence="1" key="2">
    <citation type="journal article" date="2015" name="Data Brief">
        <title>Shoot transcriptome of the giant reed, Arundo donax.</title>
        <authorList>
            <person name="Barrero R.A."/>
            <person name="Guerrero F.D."/>
            <person name="Moolhuijzen P."/>
            <person name="Goolsby J.A."/>
            <person name="Tidwell J."/>
            <person name="Bellgard S.E."/>
            <person name="Bellgard M.I."/>
        </authorList>
    </citation>
    <scope>NUCLEOTIDE SEQUENCE</scope>
    <source>
        <tissue evidence="1">Shoot tissue taken approximately 20 cm above the soil surface</tissue>
    </source>
</reference>
<protein>
    <submittedName>
        <fullName evidence="1">Uncharacterized protein</fullName>
    </submittedName>
</protein>
<evidence type="ECO:0000313" key="1">
    <source>
        <dbReference type="EMBL" id="JAE19759.1"/>
    </source>
</evidence>
<sequence length="27" mass="3011">MYFIVSSGIGIVQQDKTERKSNQLVVA</sequence>
<reference evidence="1" key="1">
    <citation type="submission" date="2014-09" db="EMBL/GenBank/DDBJ databases">
        <authorList>
            <person name="Magalhaes I.L.F."/>
            <person name="Oliveira U."/>
            <person name="Santos F.R."/>
            <person name="Vidigal T.H.D.A."/>
            <person name="Brescovit A.D."/>
            <person name="Santos A.J."/>
        </authorList>
    </citation>
    <scope>NUCLEOTIDE SEQUENCE</scope>
    <source>
        <tissue evidence="1">Shoot tissue taken approximately 20 cm above the soil surface</tissue>
    </source>
</reference>
<name>A0A0A9G8I8_ARUDO</name>
<organism evidence="1">
    <name type="scientific">Arundo donax</name>
    <name type="common">Giant reed</name>
    <name type="synonym">Donax arundinaceus</name>
    <dbReference type="NCBI Taxonomy" id="35708"/>
    <lineage>
        <taxon>Eukaryota</taxon>
        <taxon>Viridiplantae</taxon>
        <taxon>Streptophyta</taxon>
        <taxon>Embryophyta</taxon>
        <taxon>Tracheophyta</taxon>
        <taxon>Spermatophyta</taxon>
        <taxon>Magnoliopsida</taxon>
        <taxon>Liliopsida</taxon>
        <taxon>Poales</taxon>
        <taxon>Poaceae</taxon>
        <taxon>PACMAD clade</taxon>
        <taxon>Arundinoideae</taxon>
        <taxon>Arundineae</taxon>
        <taxon>Arundo</taxon>
    </lineage>
</organism>